<accession>A0A851GP72</accession>
<gene>
    <name evidence="2" type="ORF">HW115_18835</name>
</gene>
<reference evidence="2 3" key="1">
    <citation type="submission" date="2020-07" db="EMBL/GenBank/DDBJ databases">
        <title>Roseicoccus Jingziensis gen. nov., sp. nov., isolated from coastal seawater.</title>
        <authorList>
            <person name="Feng X."/>
        </authorList>
    </citation>
    <scope>NUCLEOTIDE SEQUENCE [LARGE SCALE GENOMIC DNA]</scope>
    <source>
        <strain evidence="2 3">N1E253</strain>
    </source>
</reference>
<keyword evidence="1" id="KW-0472">Membrane</keyword>
<sequence>MTTPNILKISINGCFMLLGGVIIGSLLVSASWSFIIHDRAFQCSDDTGAFLGFIGELDSCRIYDTLADGWSWERIETIRRFHVATFWIITSIPVLYVVWIIFRSKQYNQKLG</sequence>
<evidence type="ECO:0000256" key="1">
    <source>
        <dbReference type="SAM" id="Phobius"/>
    </source>
</evidence>
<protein>
    <submittedName>
        <fullName evidence="2">Uncharacterized protein</fullName>
    </submittedName>
</protein>
<keyword evidence="1" id="KW-0812">Transmembrane</keyword>
<comment type="caution">
    <text evidence="2">The sequence shown here is derived from an EMBL/GenBank/DDBJ whole genome shotgun (WGS) entry which is preliminary data.</text>
</comment>
<keyword evidence="1" id="KW-1133">Transmembrane helix</keyword>
<proteinExistence type="predicted"/>
<name>A0A851GP72_9BACT</name>
<feature type="transmembrane region" description="Helical" evidence="1">
    <location>
        <begin position="12"/>
        <end position="35"/>
    </location>
</feature>
<evidence type="ECO:0000313" key="2">
    <source>
        <dbReference type="EMBL" id="NWK57681.1"/>
    </source>
</evidence>
<feature type="transmembrane region" description="Helical" evidence="1">
    <location>
        <begin position="81"/>
        <end position="102"/>
    </location>
</feature>
<evidence type="ECO:0000313" key="3">
    <source>
        <dbReference type="Proteomes" id="UP000557872"/>
    </source>
</evidence>
<dbReference type="Proteomes" id="UP000557872">
    <property type="component" value="Unassembled WGS sequence"/>
</dbReference>
<dbReference type="AlphaFoldDB" id="A0A851GP72"/>
<organism evidence="2 3">
    <name type="scientific">Oceaniferula marina</name>
    <dbReference type="NCBI Taxonomy" id="2748318"/>
    <lineage>
        <taxon>Bacteria</taxon>
        <taxon>Pseudomonadati</taxon>
        <taxon>Verrucomicrobiota</taxon>
        <taxon>Verrucomicrobiia</taxon>
        <taxon>Verrucomicrobiales</taxon>
        <taxon>Verrucomicrobiaceae</taxon>
        <taxon>Oceaniferula</taxon>
    </lineage>
</organism>
<dbReference type="EMBL" id="JACBAZ010000022">
    <property type="protein sequence ID" value="NWK57681.1"/>
    <property type="molecule type" value="Genomic_DNA"/>
</dbReference>
<keyword evidence="3" id="KW-1185">Reference proteome</keyword>